<dbReference type="AlphaFoldDB" id="A0A6A5SM81"/>
<dbReference type="Proteomes" id="UP000800038">
    <property type="component" value="Unassembled WGS sequence"/>
</dbReference>
<evidence type="ECO:0000313" key="2">
    <source>
        <dbReference type="Proteomes" id="UP000800038"/>
    </source>
</evidence>
<accession>A0A6A5SM81</accession>
<evidence type="ECO:0000313" key="1">
    <source>
        <dbReference type="EMBL" id="KAF1940559.1"/>
    </source>
</evidence>
<reference evidence="1" key="1">
    <citation type="journal article" date="2020" name="Stud. Mycol.">
        <title>101 Dothideomycetes genomes: a test case for predicting lifestyles and emergence of pathogens.</title>
        <authorList>
            <person name="Haridas S."/>
            <person name="Albert R."/>
            <person name="Binder M."/>
            <person name="Bloem J."/>
            <person name="Labutti K."/>
            <person name="Salamov A."/>
            <person name="Andreopoulos B."/>
            <person name="Baker S."/>
            <person name="Barry K."/>
            <person name="Bills G."/>
            <person name="Bluhm B."/>
            <person name="Cannon C."/>
            <person name="Castanera R."/>
            <person name="Culley D."/>
            <person name="Daum C."/>
            <person name="Ezra D."/>
            <person name="Gonzalez J."/>
            <person name="Henrissat B."/>
            <person name="Kuo A."/>
            <person name="Liang C."/>
            <person name="Lipzen A."/>
            <person name="Lutzoni F."/>
            <person name="Magnuson J."/>
            <person name="Mondo S."/>
            <person name="Nolan M."/>
            <person name="Ohm R."/>
            <person name="Pangilinan J."/>
            <person name="Park H.-J."/>
            <person name="Ramirez L."/>
            <person name="Alfaro M."/>
            <person name="Sun H."/>
            <person name="Tritt A."/>
            <person name="Yoshinaga Y."/>
            <person name="Zwiers L.-H."/>
            <person name="Turgeon B."/>
            <person name="Goodwin S."/>
            <person name="Spatafora J."/>
            <person name="Crous P."/>
            <person name="Grigoriev I."/>
        </authorList>
    </citation>
    <scope>NUCLEOTIDE SEQUENCE</scope>
    <source>
        <strain evidence="1">CBS 161.51</strain>
    </source>
</reference>
<sequence>NSQPALDQLHRAVRFEPQNWGSSRATAHTALSCNAQVYLLLYLSGTHPHSTFSLQVTKTARRLHAAARCTLPHLVDMDSALLVVEVYSLL</sequence>
<feature type="non-terminal residue" evidence="1">
    <location>
        <position position="90"/>
    </location>
</feature>
<protein>
    <submittedName>
        <fullName evidence="1">Uncharacterized protein</fullName>
    </submittedName>
</protein>
<dbReference type="EMBL" id="ML976061">
    <property type="protein sequence ID" value="KAF1940559.1"/>
    <property type="molecule type" value="Genomic_DNA"/>
</dbReference>
<name>A0A6A5SM81_9PLEO</name>
<organism evidence="1 2">
    <name type="scientific">Clathrospora elynae</name>
    <dbReference type="NCBI Taxonomy" id="706981"/>
    <lineage>
        <taxon>Eukaryota</taxon>
        <taxon>Fungi</taxon>
        <taxon>Dikarya</taxon>
        <taxon>Ascomycota</taxon>
        <taxon>Pezizomycotina</taxon>
        <taxon>Dothideomycetes</taxon>
        <taxon>Pleosporomycetidae</taxon>
        <taxon>Pleosporales</taxon>
        <taxon>Diademaceae</taxon>
        <taxon>Clathrospora</taxon>
    </lineage>
</organism>
<proteinExistence type="predicted"/>
<gene>
    <name evidence="1" type="ORF">EJ02DRAFT_330954</name>
</gene>
<keyword evidence="2" id="KW-1185">Reference proteome</keyword>
<feature type="non-terminal residue" evidence="1">
    <location>
        <position position="1"/>
    </location>
</feature>